<keyword evidence="8 10" id="KW-0408">Iron</keyword>
<keyword evidence="12" id="KW-0670">Pyruvate</keyword>
<keyword evidence="10" id="KW-0963">Cytoplasm</keyword>
<protein>
    <recommendedName>
        <fullName evidence="3 10">Pyruvate formate-lyase-activating enzyme</fullName>
        <ecNumber evidence="10">1.97.1.4</ecNumber>
    </recommendedName>
</protein>
<dbReference type="InterPro" id="IPR058240">
    <property type="entry name" value="rSAM_sf"/>
</dbReference>
<dbReference type="PANTHER" id="PTHR30352:SF5">
    <property type="entry name" value="PYRUVATE FORMATE-LYASE 1-ACTIVATING ENZYME"/>
    <property type="match status" value="1"/>
</dbReference>
<keyword evidence="13" id="KW-1185">Reference proteome</keyword>
<keyword evidence="6 10" id="KW-0479">Metal-binding</keyword>
<dbReference type="GO" id="GO:0043365">
    <property type="term" value="F:[formate-C-acetyltransferase]-activating enzyme activity"/>
    <property type="evidence" value="ECO:0007669"/>
    <property type="project" value="UniProtKB-UniRule"/>
</dbReference>
<evidence type="ECO:0000256" key="6">
    <source>
        <dbReference type="ARBA" id="ARBA00022723"/>
    </source>
</evidence>
<evidence type="ECO:0000256" key="1">
    <source>
        <dbReference type="ARBA" id="ARBA00003141"/>
    </source>
</evidence>
<evidence type="ECO:0000313" key="13">
    <source>
        <dbReference type="Proteomes" id="UP000199701"/>
    </source>
</evidence>
<keyword evidence="4 10" id="KW-0004">4Fe-4S</keyword>
<name>A0A1I0M0P2_9FIRM</name>
<dbReference type="PROSITE" id="PS51918">
    <property type="entry name" value="RADICAL_SAM"/>
    <property type="match status" value="1"/>
</dbReference>
<dbReference type="SUPFAM" id="SSF102114">
    <property type="entry name" value="Radical SAM enzymes"/>
    <property type="match status" value="1"/>
</dbReference>
<dbReference type="EMBL" id="FOJI01000001">
    <property type="protein sequence ID" value="SEV81868.1"/>
    <property type="molecule type" value="Genomic_DNA"/>
</dbReference>
<dbReference type="GO" id="GO:0016829">
    <property type="term" value="F:lyase activity"/>
    <property type="evidence" value="ECO:0007669"/>
    <property type="project" value="UniProtKB-KW"/>
</dbReference>
<dbReference type="InterPro" id="IPR012838">
    <property type="entry name" value="PFL1_activating"/>
</dbReference>
<comment type="catalytic activity">
    <reaction evidence="10">
        <text>glycyl-[formate C-acetyltransferase] + reduced [flavodoxin] + S-adenosyl-L-methionine = glycin-2-yl radical-[formate C-acetyltransferase] + semiquinone [flavodoxin] + 5'-deoxyadenosine + L-methionine + H(+)</text>
        <dbReference type="Rhea" id="RHEA:19225"/>
        <dbReference type="Rhea" id="RHEA-COMP:10622"/>
        <dbReference type="Rhea" id="RHEA-COMP:12190"/>
        <dbReference type="Rhea" id="RHEA-COMP:12191"/>
        <dbReference type="Rhea" id="RHEA-COMP:14480"/>
        <dbReference type="ChEBI" id="CHEBI:15378"/>
        <dbReference type="ChEBI" id="CHEBI:17319"/>
        <dbReference type="ChEBI" id="CHEBI:29947"/>
        <dbReference type="ChEBI" id="CHEBI:32722"/>
        <dbReference type="ChEBI" id="CHEBI:57618"/>
        <dbReference type="ChEBI" id="CHEBI:57844"/>
        <dbReference type="ChEBI" id="CHEBI:59789"/>
        <dbReference type="ChEBI" id="CHEBI:140311"/>
        <dbReference type="EC" id="1.97.1.4"/>
    </reaction>
</comment>
<keyword evidence="5 10" id="KW-0949">S-adenosyl-L-methionine</keyword>
<dbReference type="SFLD" id="SFLDS00029">
    <property type="entry name" value="Radical_SAM"/>
    <property type="match status" value="1"/>
</dbReference>
<evidence type="ECO:0000256" key="8">
    <source>
        <dbReference type="ARBA" id="ARBA00023004"/>
    </source>
</evidence>
<dbReference type="Gene3D" id="3.20.20.70">
    <property type="entry name" value="Aldolase class I"/>
    <property type="match status" value="1"/>
</dbReference>
<dbReference type="CDD" id="cd01335">
    <property type="entry name" value="Radical_SAM"/>
    <property type="match status" value="1"/>
</dbReference>
<dbReference type="RefSeq" id="WP_092449391.1">
    <property type="nucleotide sequence ID" value="NZ_FOJI01000001.1"/>
</dbReference>
<dbReference type="InterPro" id="IPR013785">
    <property type="entry name" value="Aldolase_TIM"/>
</dbReference>
<accession>A0A1I0M0P2</accession>
<evidence type="ECO:0000256" key="4">
    <source>
        <dbReference type="ARBA" id="ARBA00022485"/>
    </source>
</evidence>
<dbReference type="PANTHER" id="PTHR30352">
    <property type="entry name" value="PYRUVATE FORMATE-LYASE-ACTIVATING ENZYME"/>
    <property type="match status" value="1"/>
</dbReference>
<evidence type="ECO:0000256" key="7">
    <source>
        <dbReference type="ARBA" id="ARBA00023002"/>
    </source>
</evidence>
<evidence type="ECO:0000256" key="2">
    <source>
        <dbReference type="ARBA" id="ARBA00009777"/>
    </source>
</evidence>
<proteinExistence type="inferred from homology"/>
<comment type="similarity">
    <text evidence="2 10">Belongs to the organic radical-activating enzymes family.</text>
</comment>
<keyword evidence="7 10" id="KW-0560">Oxidoreductase</keyword>
<evidence type="ECO:0000313" key="12">
    <source>
        <dbReference type="EMBL" id="SEV81868.1"/>
    </source>
</evidence>
<dbReference type="AlphaFoldDB" id="A0A1I0M0P2"/>
<dbReference type="EC" id="1.97.1.4" evidence="10"/>
<evidence type="ECO:0000256" key="9">
    <source>
        <dbReference type="ARBA" id="ARBA00023014"/>
    </source>
</evidence>
<evidence type="ECO:0000256" key="3">
    <source>
        <dbReference type="ARBA" id="ARBA00021356"/>
    </source>
</evidence>
<gene>
    <name evidence="12" type="ORF">SAMN05421659_10148</name>
</gene>
<reference evidence="12 13" key="1">
    <citation type="submission" date="2016-10" db="EMBL/GenBank/DDBJ databases">
        <authorList>
            <person name="de Groot N.N."/>
        </authorList>
    </citation>
    <scope>NUCLEOTIDE SEQUENCE [LARGE SCALE GENOMIC DNA]</scope>
    <source>
        <strain evidence="12 13">DSM 9179</strain>
    </source>
</reference>
<evidence type="ECO:0000259" key="11">
    <source>
        <dbReference type="PROSITE" id="PS51918"/>
    </source>
</evidence>
<dbReference type="OrthoDB" id="9782387at2"/>
<keyword evidence="9 10" id="KW-0411">Iron-sulfur</keyword>
<dbReference type="STRING" id="99656.SAMN05421659_10148"/>
<dbReference type="InterPro" id="IPR001989">
    <property type="entry name" value="Radical_activat_CS"/>
</dbReference>
<comment type="subcellular location">
    <subcellularLocation>
        <location evidence="10">Cytoplasm</location>
    </subcellularLocation>
</comment>
<dbReference type="SFLD" id="SFLDG01066">
    <property type="entry name" value="organic_radical-activating_enz"/>
    <property type="match status" value="1"/>
</dbReference>
<comment type="cofactor">
    <cofactor evidence="10">
        <name>[4Fe-4S] cluster</name>
        <dbReference type="ChEBI" id="CHEBI:49883"/>
    </cofactor>
    <text evidence="10">Binds 1 [4Fe-4S] cluster. The cluster is coordinated with 3 cysteines and an exchangeable S-adenosyl-L-methionine.</text>
</comment>
<dbReference type="PIRSF" id="PIRSF000371">
    <property type="entry name" value="PFL_act_enz"/>
    <property type="match status" value="1"/>
</dbReference>
<dbReference type="InterPro" id="IPR007197">
    <property type="entry name" value="rSAM"/>
</dbReference>
<evidence type="ECO:0000256" key="5">
    <source>
        <dbReference type="ARBA" id="ARBA00022691"/>
    </source>
</evidence>
<dbReference type="GO" id="GO:0046872">
    <property type="term" value="F:metal ion binding"/>
    <property type="evidence" value="ECO:0007669"/>
    <property type="project" value="UniProtKB-UniRule"/>
</dbReference>
<dbReference type="InterPro" id="IPR012839">
    <property type="entry name" value="Organic_radical_activase"/>
</dbReference>
<dbReference type="PROSITE" id="PS01087">
    <property type="entry name" value="RADICAL_ACTIVATING"/>
    <property type="match status" value="1"/>
</dbReference>
<dbReference type="Pfam" id="PF04055">
    <property type="entry name" value="Radical_SAM"/>
    <property type="match status" value="1"/>
</dbReference>
<sequence>MNGRIHSIETFGTVDGPGTRFVIFFQGCPMRCKYCHNPDTWETNGGTEMTSDEILEQYENNKVFYTKGGITVTGGEPLLQIDFLIELFEKAKKKSIHTCIDTSGITYNPNNNIYNEKLDKLMGLTDLVMLDIKHIDPVEHIKLTEQPNDGILAFAKYLDTKDVDIWIRHVVVPGITDDPKFLHGLGLFIGQLKNLKALDVLPYHDMGKVKYEQLGIDYVLKDVEPMSEEGAIMAKKVIIDAIKEVRNNIK</sequence>
<dbReference type="GO" id="GO:0005737">
    <property type="term" value="C:cytoplasm"/>
    <property type="evidence" value="ECO:0007669"/>
    <property type="project" value="UniProtKB-SubCell"/>
</dbReference>
<comment type="function">
    <text evidence="1 10">Activation of pyruvate formate-lyase under anaerobic conditions by generation of an organic free radical, using S-adenosylmethionine and reduced flavodoxin as cosubstrates to produce 5'-deoxy-adenosine.</text>
</comment>
<dbReference type="GO" id="GO:0051539">
    <property type="term" value="F:4 iron, 4 sulfur cluster binding"/>
    <property type="evidence" value="ECO:0007669"/>
    <property type="project" value="UniProtKB-UniRule"/>
</dbReference>
<dbReference type="Proteomes" id="UP000199701">
    <property type="component" value="Unassembled WGS sequence"/>
</dbReference>
<keyword evidence="12" id="KW-0456">Lyase</keyword>
<evidence type="ECO:0000256" key="10">
    <source>
        <dbReference type="RuleBase" id="RU362053"/>
    </source>
</evidence>
<dbReference type="NCBIfam" id="TIGR02493">
    <property type="entry name" value="PFLA"/>
    <property type="match status" value="1"/>
</dbReference>
<feature type="domain" description="Radical SAM core" evidence="11">
    <location>
        <begin position="14"/>
        <end position="240"/>
    </location>
</feature>
<organism evidence="12 13">
    <name type="scientific">[Clostridium] fimetarium</name>
    <dbReference type="NCBI Taxonomy" id="99656"/>
    <lineage>
        <taxon>Bacteria</taxon>
        <taxon>Bacillati</taxon>
        <taxon>Bacillota</taxon>
        <taxon>Clostridia</taxon>
        <taxon>Lachnospirales</taxon>
        <taxon>Lachnospiraceae</taxon>
    </lineage>
</organism>
<dbReference type="InterPro" id="IPR034457">
    <property type="entry name" value="Organic_radical-activating"/>
</dbReference>